<evidence type="ECO:0000313" key="17">
    <source>
        <dbReference type="EMBL" id="MCQ8895391.1"/>
    </source>
</evidence>
<keyword evidence="12 16" id="KW-0630">Potassium</keyword>
<evidence type="ECO:0000256" key="16">
    <source>
        <dbReference type="HAMAP-Rule" id="MF_01274"/>
    </source>
</evidence>
<feature type="binding site" evidence="16">
    <location>
        <position position="103"/>
    </location>
    <ligand>
        <name>substrate</name>
    </ligand>
</feature>
<dbReference type="Pfam" id="PF03309">
    <property type="entry name" value="Pan_kinase"/>
    <property type="match status" value="1"/>
</dbReference>
<dbReference type="RefSeq" id="WP_256763071.1">
    <property type="nucleotide sequence ID" value="NZ_JANIGO010000001.1"/>
</dbReference>
<evidence type="ECO:0000256" key="11">
    <source>
        <dbReference type="ARBA" id="ARBA00022840"/>
    </source>
</evidence>
<feature type="active site" description="Proton acceptor" evidence="16">
    <location>
        <position position="112"/>
    </location>
</feature>
<comment type="caution">
    <text evidence="17">The sequence shown here is derived from an EMBL/GenBank/DDBJ whole genome shotgun (WGS) entry which is preliminary data.</text>
</comment>
<dbReference type="Gene3D" id="3.30.420.40">
    <property type="match status" value="2"/>
</dbReference>
<reference evidence="17 18" key="1">
    <citation type="submission" date="2022-07" db="EMBL/GenBank/DDBJ databases">
        <authorList>
            <person name="Xamxidin M."/>
            <person name="Wu M."/>
        </authorList>
    </citation>
    <scope>NUCLEOTIDE SEQUENCE [LARGE SCALE GENOMIC DNA]</scope>
    <source>
        <strain evidence="17 18">NBRC 111650</strain>
    </source>
</reference>
<sequence length="266" mass="28842">MNQARDILLVDAGNTHVKLSFVRSNRGLKDIQTDDLTVLRLDSTAPDRLTQLARHMGPPVKEVWLCSVLGEPFEHGVQQSCDHAGVTLRVLQVLDTPDLKTRYATPRQLGRDRWSLMLAAVQQAQQRMQRRPLLCVSLGTATTVDAVVPGSDPSDPWLHLGGYITPGLHTMLDSVHSKTAQLPRVPLAQADWPVDTASAIGAGVYQMQVDFIQTRLHQLQDFTGQPACCVLSGGGAQALAGALVDAWVLPQAVLLGLCVAFMDLSS</sequence>
<dbReference type="CDD" id="cd24015">
    <property type="entry name" value="ASKHA_NBD_PanK-III"/>
    <property type="match status" value="1"/>
</dbReference>
<keyword evidence="18" id="KW-1185">Reference proteome</keyword>
<dbReference type="EC" id="2.7.1.33" evidence="6 16"/>
<keyword evidence="9 16" id="KW-0547">Nucleotide-binding</keyword>
<comment type="function">
    <text evidence="16">Catalyzes the phosphorylation of pantothenate (Pan), the first step in CoA biosynthesis.</text>
</comment>
<evidence type="ECO:0000256" key="6">
    <source>
        <dbReference type="ARBA" id="ARBA00012102"/>
    </source>
</evidence>
<comment type="similarity">
    <text evidence="14 16">Belongs to the type III pantothenate kinase family.</text>
</comment>
<comment type="catalytic activity">
    <reaction evidence="1 16">
        <text>(R)-pantothenate + ATP = (R)-4'-phosphopantothenate + ADP + H(+)</text>
        <dbReference type="Rhea" id="RHEA:16373"/>
        <dbReference type="ChEBI" id="CHEBI:10986"/>
        <dbReference type="ChEBI" id="CHEBI:15378"/>
        <dbReference type="ChEBI" id="CHEBI:29032"/>
        <dbReference type="ChEBI" id="CHEBI:30616"/>
        <dbReference type="ChEBI" id="CHEBI:456216"/>
        <dbReference type="EC" id="2.7.1.33"/>
    </reaction>
</comment>
<comment type="subcellular location">
    <subcellularLocation>
        <location evidence="3 16">Cytoplasm</location>
    </subcellularLocation>
</comment>
<keyword evidence="10 16" id="KW-0418">Kinase</keyword>
<evidence type="ECO:0000256" key="8">
    <source>
        <dbReference type="ARBA" id="ARBA00022679"/>
    </source>
</evidence>
<evidence type="ECO:0000256" key="12">
    <source>
        <dbReference type="ARBA" id="ARBA00022958"/>
    </source>
</evidence>
<gene>
    <name evidence="16" type="primary">coaX</name>
    <name evidence="17" type="ORF">NQT62_02930</name>
</gene>
<evidence type="ECO:0000313" key="18">
    <source>
        <dbReference type="Proteomes" id="UP001204142"/>
    </source>
</evidence>
<evidence type="ECO:0000256" key="5">
    <source>
        <dbReference type="ARBA" id="ARBA00011738"/>
    </source>
</evidence>
<organism evidence="17 18">
    <name type="scientific">Limnobacter humi</name>
    <dbReference type="NCBI Taxonomy" id="1778671"/>
    <lineage>
        <taxon>Bacteria</taxon>
        <taxon>Pseudomonadati</taxon>
        <taxon>Pseudomonadota</taxon>
        <taxon>Betaproteobacteria</taxon>
        <taxon>Burkholderiales</taxon>
        <taxon>Burkholderiaceae</taxon>
        <taxon>Limnobacter</taxon>
    </lineage>
</organism>
<comment type="pathway">
    <text evidence="4 16">Cofactor biosynthesis; coenzyme A biosynthesis; CoA from (R)-pantothenate: step 1/5.</text>
</comment>
<keyword evidence="8 16" id="KW-0808">Transferase</keyword>
<comment type="cofactor">
    <cofactor evidence="16">
        <name>NH4(+)</name>
        <dbReference type="ChEBI" id="CHEBI:28938"/>
    </cofactor>
    <cofactor evidence="16">
        <name>K(+)</name>
        <dbReference type="ChEBI" id="CHEBI:29103"/>
    </cofactor>
    <text evidence="16">A monovalent cation. Ammonium or potassium.</text>
</comment>
<comment type="caution">
    <text evidence="16">Lacks conserved residue(s) required for the propagation of feature annotation.</text>
</comment>
<dbReference type="EMBL" id="JANIGO010000001">
    <property type="protein sequence ID" value="MCQ8895391.1"/>
    <property type="molecule type" value="Genomic_DNA"/>
</dbReference>
<dbReference type="PANTHER" id="PTHR34265:SF1">
    <property type="entry name" value="TYPE III PANTOTHENATE KINASE"/>
    <property type="match status" value="1"/>
</dbReference>
<keyword evidence="13 16" id="KW-0173">Coenzyme A biosynthesis</keyword>
<evidence type="ECO:0000256" key="13">
    <source>
        <dbReference type="ARBA" id="ARBA00022993"/>
    </source>
</evidence>
<dbReference type="HAMAP" id="MF_01274">
    <property type="entry name" value="Pantothen_kinase_3"/>
    <property type="match status" value="1"/>
</dbReference>
<feature type="binding site" evidence="16">
    <location>
        <begin position="110"/>
        <end position="113"/>
    </location>
    <ligand>
        <name>substrate</name>
    </ligand>
</feature>
<dbReference type="InterPro" id="IPR004619">
    <property type="entry name" value="Type_III_PanK"/>
</dbReference>
<evidence type="ECO:0000256" key="7">
    <source>
        <dbReference type="ARBA" id="ARBA00022490"/>
    </source>
</evidence>
<name>A0ABT1WCZ9_9BURK</name>
<evidence type="ECO:0000256" key="1">
    <source>
        <dbReference type="ARBA" id="ARBA00001206"/>
    </source>
</evidence>
<evidence type="ECO:0000256" key="14">
    <source>
        <dbReference type="ARBA" id="ARBA00038036"/>
    </source>
</evidence>
<proteinExistence type="inferred from homology"/>
<comment type="subunit">
    <text evidence="5 16">Homodimer.</text>
</comment>
<comment type="cofactor">
    <cofactor evidence="2">
        <name>K(+)</name>
        <dbReference type="ChEBI" id="CHEBI:29103"/>
    </cofactor>
</comment>
<dbReference type="InterPro" id="IPR043129">
    <property type="entry name" value="ATPase_NBD"/>
</dbReference>
<feature type="binding site" evidence="16">
    <location>
        <position position="140"/>
    </location>
    <ligand>
        <name>ATP</name>
        <dbReference type="ChEBI" id="CHEBI:30616"/>
    </ligand>
</feature>
<dbReference type="Proteomes" id="UP001204142">
    <property type="component" value="Unassembled WGS sequence"/>
</dbReference>
<protein>
    <recommendedName>
        <fullName evidence="15 16">Type III pantothenate kinase</fullName>
        <ecNumber evidence="6 16">2.7.1.33</ecNumber>
    </recommendedName>
    <alternativeName>
        <fullName evidence="16">PanK-III</fullName>
    </alternativeName>
    <alternativeName>
        <fullName evidence="16">Pantothenic acid kinase</fullName>
    </alternativeName>
</protein>
<accession>A0ABT1WCZ9</accession>
<evidence type="ECO:0000256" key="15">
    <source>
        <dbReference type="ARBA" id="ARBA00040883"/>
    </source>
</evidence>
<keyword evidence="7 16" id="KW-0963">Cytoplasm</keyword>
<evidence type="ECO:0000256" key="10">
    <source>
        <dbReference type="ARBA" id="ARBA00022777"/>
    </source>
</evidence>
<feature type="binding site" evidence="16">
    <location>
        <position position="196"/>
    </location>
    <ligand>
        <name>substrate</name>
    </ligand>
</feature>
<dbReference type="PANTHER" id="PTHR34265">
    <property type="entry name" value="TYPE III PANTOTHENATE KINASE"/>
    <property type="match status" value="1"/>
</dbReference>
<evidence type="ECO:0000256" key="4">
    <source>
        <dbReference type="ARBA" id="ARBA00005225"/>
    </source>
</evidence>
<evidence type="ECO:0000256" key="2">
    <source>
        <dbReference type="ARBA" id="ARBA00001958"/>
    </source>
</evidence>
<dbReference type="GO" id="GO:0016301">
    <property type="term" value="F:kinase activity"/>
    <property type="evidence" value="ECO:0007669"/>
    <property type="project" value="UniProtKB-KW"/>
</dbReference>
<evidence type="ECO:0000256" key="3">
    <source>
        <dbReference type="ARBA" id="ARBA00004496"/>
    </source>
</evidence>
<evidence type="ECO:0000256" key="9">
    <source>
        <dbReference type="ARBA" id="ARBA00022741"/>
    </source>
</evidence>
<feature type="binding site" evidence="16">
    <location>
        <begin position="11"/>
        <end position="18"/>
    </location>
    <ligand>
        <name>ATP</name>
        <dbReference type="ChEBI" id="CHEBI:30616"/>
    </ligand>
</feature>
<dbReference type="NCBIfam" id="TIGR00671">
    <property type="entry name" value="baf"/>
    <property type="match status" value="1"/>
</dbReference>
<dbReference type="SUPFAM" id="SSF53067">
    <property type="entry name" value="Actin-like ATPase domain"/>
    <property type="match status" value="2"/>
</dbReference>
<keyword evidence="11 16" id="KW-0067">ATP-binding</keyword>